<organism evidence="3 4">
    <name type="scientific">Fluctibacter corallii</name>
    <dbReference type="NCBI Taxonomy" id="2984329"/>
    <lineage>
        <taxon>Bacteria</taxon>
        <taxon>Pseudomonadati</taxon>
        <taxon>Pseudomonadota</taxon>
        <taxon>Gammaproteobacteria</taxon>
        <taxon>Alteromonadales</taxon>
        <taxon>Alteromonadaceae</taxon>
        <taxon>Fluctibacter</taxon>
    </lineage>
</organism>
<feature type="domain" description="Cyanobactin oxidase ThcOx second" evidence="2">
    <location>
        <begin position="108"/>
        <end position="215"/>
    </location>
</feature>
<dbReference type="PANTHER" id="PTHR43745">
    <property type="entry name" value="NITROREDUCTASE MJ1384-RELATED"/>
    <property type="match status" value="1"/>
</dbReference>
<gene>
    <name evidence="3" type="ORF">OE749_01740</name>
</gene>
<dbReference type="NCBIfam" id="TIGR03605">
    <property type="entry name" value="antibiot_sagB"/>
    <property type="match status" value="1"/>
</dbReference>
<comment type="caution">
    <text evidence="3">The sequence shown here is derived from an EMBL/GenBank/DDBJ whole genome shotgun (WGS) entry which is preliminary data.</text>
</comment>
<dbReference type="Gene3D" id="3.40.109.10">
    <property type="entry name" value="NADH Oxidase"/>
    <property type="match status" value="1"/>
</dbReference>
<dbReference type="InterPro" id="IPR029479">
    <property type="entry name" value="Nitroreductase"/>
</dbReference>
<dbReference type="Pfam" id="PF22767">
    <property type="entry name" value="ThcOx"/>
    <property type="match status" value="1"/>
</dbReference>
<dbReference type="EMBL" id="JAOWKX010000001">
    <property type="protein sequence ID" value="MCV2883419.1"/>
    <property type="molecule type" value="Genomic_DNA"/>
</dbReference>
<proteinExistence type="predicted"/>
<dbReference type="InterPro" id="IPR020051">
    <property type="entry name" value="SagB-type_dehydrogenase"/>
</dbReference>
<sequence>MDTDIKAVFRHHVDEQAARHFIQSTALLAPNKIEHLVGKLTNGGAPIEPSKPNDTHIDTESRVLSQLSQNGFIELKIAADSPPLTLCPSSEAFSLHDNIDLSAKTWSVSRFTYMHQQEGKMILRSAQAHCYLEVNSPELMALLFQFTQPIDKTKLNYPDALKAYQSDIFFMLVKAKVIHPHTDDDSHATPENTVEQQWDFHDLVFHTSSRVGRSDKPIGGTYRFKGKLAPQPPVKSHTWTDDVVHLPWADVASLCYTDMPLTQALETRKSTRTHSIIPLTLQQLGEFLFRTARNRHYYDSDGFGQFTSRPYPSGGASYELEIYVTINACTGIKRGFYYYDPHHHALCLVKSPCNEMEMLLHDAYVATALQCRPQILFTFASRFNRVNWKYQGMAYATQLKNVGVLYQTMYLVATAMNIGACGLGTGNAERFRQLTQLDYMEEGSIGEFMLGRPL</sequence>
<evidence type="ECO:0000259" key="1">
    <source>
        <dbReference type="Pfam" id="PF00881"/>
    </source>
</evidence>
<dbReference type="CDD" id="cd02142">
    <property type="entry name" value="McbC_SagB-like_oxidoreductase"/>
    <property type="match status" value="1"/>
</dbReference>
<accession>A0ABT3A4F8</accession>
<dbReference type="Proteomes" id="UP001652504">
    <property type="component" value="Unassembled WGS sequence"/>
</dbReference>
<reference evidence="3 4" key="1">
    <citation type="submission" date="2022-10" db="EMBL/GenBank/DDBJ databases">
        <title>Aestuariibacter sp. AA17 isolated from Montipora capitata coral fragment.</title>
        <authorList>
            <person name="Emsley S.A."/>
            <person name="Pfannmuller K.M."/>
            <person name="Loughran R.M."/>
            <person name="Shlafstein M."/>
            <person name="Papke E."/>
            <person name="Saw J.H."/>
            <person name="Ushijima B."/>
            <person name="Videau P."/>
        </authorList>
    </citation>
    <scope>NUCLEOTIDE SEQUENCE [LARGE SCALE GENOMIC DNA]</scope>
    <source>
        <strain evidence="3 4">AA17</strain>
    </source>
</reference>
<feature type="domain" description="Nitroreductase" evidence="1">
    <location>
        <begin position="266"/>
        <end position="443"/>
    </location>
</feature>
<dbReference type="InterPro" id="IPR054488">
    <property type="entry name" value="ThcOx_dom2"/>
</dbReference>
<evidence type="ECO:0000313" key="4">
    <source>
        <dbReference type="Proteomes" id="UP001652504"/>
    </source>
</evidence>
<dbReference type="InterPro" id="IPR052544">
    <property type="entry name" value="Bacteriocin_Proc_Enz"/>
</dbReference>
<dbReference type="InterPro" id="IPR000415">
    <property type="entry name" value="Nitroreductase-like"/>
</dbReference>
<dbReference type="RefSeq" id="WP_263710619.1">
    <property type="nucleotide sequence ID" value="NZ_JAOWKX010000001.1"/>
</dbReference>
<dbReference type="PANTHER" id="PTHR43745:SF2">
    <property type="entry name" value="NITROREDUCTASE MJ1384-RELATED"/>
    <property type="match status" value="1"/>
</dbReference>
<evidence type="ECO:0000313" key="3">
    <source>
        <dbReference type="EMBL" id="MCV2883419.1"/>
    </source>
</evidence>
<protein>
    <submittedName>
        <fullName evidence="3">SagB family peptide dehydrogenase</fullName>
    </submittedName>
</protein>
<evidence type="ECO:0000259" key="2">
    <source>
        <dbReference type="Pfam" id="PF22767"/>
    </source>
</evidence>
<dbReference type="Pfam" id="PF00881">
    <property type="entry name" value="Nitroreductase"/>
    <property type="match status" value="1"/>
</dbReference>
<name>A0ABT3A4F8_9ALTE</name>
<dbReference type="SUPFAM" id="SSF55469">
    <property type="entry name" value="FMN-dependent nitroreductase-like"/>
    <property type="match status" value="1"/>
</dbReference>
<keyword evidence="4" id="KW-1185">Reference proteome</keyword>